<dbReference type="Pfam" id="PF17963">
    <property type="entry name" value="Big_9"/>
    <property type="match status" value="1"/>
</dbReference>
<accession>A0ABV8KIN1</accession>
<protein>
    <submittedName>
        <fullName evidence="2">Ig-like domain-containing protein</fullName>
    </submittedName>
</protein>
<sequence length="383" mass="39958">MRKRCVSTRRGRSGIAVLACLAVLGAGLVTGGATPPARAGGRDAPVLGDFTGNGLVDQAVLDAGNSPTVECNVLFRPGLPGGGLGPPSVHTYLLLPPSEPNCPDLGTAAKIDSGGGQELALAWFAGPPSTVHTTGLILRYPFEVIGTFDGESTPSFMGTGNFNGDALQDVYQWSDQGEGYHTYLAVRDSGVSSLVAGPEQWCANPKQLQLRDFNRNRAQDALISYIEQCADNSSGVVVVLDDGTVQHLQLDPLGLTAWSATAVHANADPIPDVLTVNLATGAQTYFIGLGDGSFVPAPTAVADHVRIPDSRRTNIPVLANDYVGPDARVTITTAPAHGTAHVTSAGSVVYQPFPGHGRADRFVYQVTEQGRRSSAAVTIMFTG</sequence>
<evidence type="ECO:0000256" key="1">
    <source>
        <dbReference type="SAM" id="SignalP"/>
    </source>
</evidence>
<proteinExistence type="predicted"/>
<evidence type="ECO:0000313" key="3">
    <source>
        <dbReference type="Proteomes" id="UP001595868"/>
    </source>
</evidence>
<dbReference type="Proteomes" id="UP001595868">
    <property type="component" value="Unassembled WGS sequence"/>
</dbReference>
<dbReference type="Gene3D" id="2.60.40.3440">
    <property type="match status" value="1"/>
</dbReference>
<feature type="chain" id="PRO_5047028167" evidence="1">
    <location>
        <begin position="40"/>
        <end position="383"/>
    </location>
</feature>
<comment type="caution">
    <text evidence="2">The sequence shown here is derived from an EMBL/GenBank/DDBJ whole genome shotgun (WGS) entry which is preliminary data.</text>
</comment>
<dbReference type="EMBL" id="JBHSBN010000004">
    <property type="protein sequence ID" value="MFC4105883.1"/>
    <property type="molecule type" value="Genomic_DNA"/>
</dbReference>
<dbReference type="RefSeq" id="WP_377543210.1">
    <property type="nucleotide sequence ID" value="NZ_JBHSBN010000004.1"/>
</dbReference>
<keyword evidence="1" id="KW-0732">Signal</keyword>
<dbReference type="InterPro" id="IPR028994">
    <property type="entry name" value="Integrin_alpha_N"/>
</dbReference>
<dbReference type="SUPFAM" id="SSF69318">
    <property type="entry name" value="Integrin alpha N-terminal domain"/>
    <property type="match status" value="1"/>
</dbReference>
<organism evidence="2 3">
    <name type="scientific">Micromonospora zhanjiangensis</name>
    <dbReference type="NCBI Taxonomy" id="1522057"/>
    <lineage>
        <taxon>Bacteria</taxon>
        <taxon>Bacillati</taxon>
        <taxon>Actinomycetota</taxon>
        <taxon>Actinomycetes</taxon>
        <taxon>Micromonosporales</taxon>
        <taxon>Micromonosporaceae</taxon>
        <taxon>Micromonospora</taxon>
    </lineage>
</organism>
<reference evidence="3" key="1">
    <citation type="journal article" date="2019" name="Int. J. Syst. Evol. Microbiol.">
        <title>The Global Catalogue of Microorganisms (GCM) 10K type strain sequencing project: providing services to taxonomists for standard genome sequencing and annotation.</title>
        <authorList>
            <consortium name="The Broad Institute Genomics Platform"/>
            <consortium name="The Broad Institute Genome Sequencing Center for Infectious Disease"/>
            <person name="Wu L."/>
            <person name="Ma J."/>
        </authorList>
    </citation>
    <scope>NUCLEOTIDE SEQUENCE [LARGE SCALE GENOMIC DNA]</scope>
    <source>
        <strain evidence="3">2902at01</strain>
    </source>
</reference>
<keyword evidence="3" id="KW-1185">Reference proteome</keyword>
<feature type="signal peptide" evidence="1">
    <location>
        <begin position="1"/>
        <end position="39"/>
    </location>
</feature>
<evidence type="ECO:0000313" key="2">
    <source>
        <dbReference type="EMBL" id="MFC4105883.1"/>
    </source>
</evidence>
<gene>
    <name evidence="2" type="ORF">ACFOX0_08030</name>
</gene>
<name>A0ABV8KIN1_9ACTN</name>